<comment type="caution">
    <text evidence="1">The sequence shown here is derived from an EMBL/GenBank/DDBJ whole genome shotgun (WGS) entry which is preliminary data.</text>
</comment>
<evidence type="ECO:0000313" key="2">
    <source>
        <dbReference type="Proteomes" id="UP000700800"/>
    </source>
</evidence>
<dbReference type="Proteomes" id="UP000700800">
    <property type="component" value="Unassembled WGS sequence"/>
</dbReference>
<gene>
    <name evidence="1" type="ORF">E7156_03920</name>
</gene>
<protein>
    <submittedName>
        <fullName evidence="1">Uncharacterized protein</fullName>
    </submittedName>
</protein>
<proteinExistence type="predicted"/>
<name>A0A928A5F4_9STRE</name>
<dbReference type="EMBL" id="SVAF01000007">
    <property type="protein sequence ID" value="MBE6164448.1"/>
    <property type="molecule type" value="Genomic_DNA"/>
</dbReference>
<sequence length="61" mass="6973">MIELGDIIDLIWVEETSIYIITEDDERLEYGENYISSDLLLSTVEEISVYNDGSVEIELGD</sequence>
<dbReference type="AlphaFoldDB" id="A0A928A5F4"/>
<accession>A0A928A5F4</accession>
<evidence type="ECO:0000313" key="1">
    <source>
        <dbReference type="EMBL" id="MBE6164448.1"/>
    </source>
</evidence>
<reference evidence="1" key="1">
    <citation type="submission" date="2019-04" db="EMBL/GenBank/DDBJ databases">
        <title>Evolution of Biomass-Degrading Anaerobic Consortia Revealed by Metagenomics.</title>
        <authorList>
            <person name="Peng X."/>
        </authorList>
    </citation>
    <scope>NUCLEOTIDE SEQUENCE</scope>
    <source>
        <strain evidence="1">SIG195</strain>
    </source>
</reference>
<organism evidence="1 2">
    <name type="scientific">Streptococcus gallolyticus</name>
    <dbReference type="NCBI Taxonomy" id="315405"/>
    <lineage>
        <taxon>Bacteria</taxon>
        <taxon>Bacillati</taxon>
        <taxon>Bacillota</taxon>
        <taxon>Bacilli</taxon>
        <taxon>Lactobacillales</taxon>
        <taxon>Streptococcaceae</taxon>
        <taxon>Streptococcus</taxon>
    </lineage>
</organism>